<name>T1AQH7_9ZZZZ</name>
<comment type="subcellular location">
    <subcellularLocation>
        <location evidence="1">Cell membrane</location>
        <topology evidence="1">Multi-pass membrane protein</topology>
    </subcellularLocation>
</comment>
<dbReference type="InterPro" id="IPR029044">
    <property type="entry name" value="Nucleotide-diphossugar_trans"/>
</dbReference>
<comment type="caution">
    <text evidence="10">The sequence shown here is derived from an EMBL/GenBank/DDBJ whole genome shotgun (WGS) entry which is preliminary data.</text>
</comment>
<evidence type="ECO:0000256" key="1">
    <source>
        <dbReference type="ARBA" id="ARBA00004651"/>
    </source>
</evidence>
<dbReference type="AlphaFoldDB" id="T1AQH7"/>
<accession>T1AQH7</accession>
<feature type="domain" description="Glycosyltransferase 2-like" evidence="9">
    <location>
        <begin position="18"/>
        <end position="183"/>
    </location>
</feature>
<dbReference type="Gene3D" id="3.90.550.10">
    <property type="entry name" value="Spore Coat Polysaccharide Biosynthesis Protein SpsA, Chain A"/>
    <property type="match status" value="1"/>
</dbReference>
<reference evidence="10" key="2">
    <citation type="journal article" date="2014" name="ISME J.">
        <title>Microbial stratification in low pH oxic and suboxic macroscopic growths along an acid mine drainage.</title>
        <authorList>
            <person name="Mendez-Garcia C."/>
            <person name="Mesa V."/>
            <person name="Sprenger R.R."/>
            <person name="Richter M."/>
            <person name="Diez M.S."/>
            <person name="Solano J."/>
            <person name="Bargiela R."/>
            <person name="Golyshina O.V."/>
            <person name="Manteca A."/>
            <person name="Ramos J.L."/>
            <person name="Gallego J.R."/>
            <person name="Llorente I."/>
            <person name="Martins Dos Santos V.A."/>
            <person name="Jensen O.N."/>
            <person name="Pelaez A.I."/>
            <person name="Sanchez J."/>
            <person name="Ferrer M."/>
        </authorList>
    </citation>
    <scope>NUCLEOTIDE SEQUENCE</scope>
</reference>
<keyword evidence="6 8" id="KW-1133">Transmembrane helix</keyword>
<proteinExistence type="predicted"/>
<sequence length="333" mass="36852">MSLENSMHESRPAPALWVVVPMYNEAEVLPEFQARLLRVLDALDLSARVLYVDDGSRDASWALAQDFARLDPRVHGLKLSRNFGKETALTAGLDAVARVENVAACVVIDADLQDPPEVIPELIARWREGADMVYATRRRRLGESGIKRLTAAVFYRLMRRLSATAVPQDTGDFRLLSARALRALAGLRERQRFMKGLFAWIGYPQAQVLYDRAPRAAGATKWNYGRLWRFAVEGVTSFSTVPLRLATWVGTLTSLLAFAYGAWIVLKVFVWGISVPGYASLIVAILFLGGMQLLALGIIGEYVGRTYLEVKQRPLYLIEASLGAAAPPSDAMP</sequence>
<dbReference type="FunFam" id="3.90.550.10:FF:000079">
    <property type="entry name" value="Probable glycosyl transferase"/>
    <property type="match status" value="1"/>
</dbReference>
<dbReference type="PANTHER" id="PTHR48090:SF1">
    <property type="entry name" value="PROPHAGE BACTOPRENOL GLUCOSYL TRANSFERASE HOMOLOG"/>
    <property type="match status" value="1"/>
</dbReference>
<evidence type="ECO:0000256" key="3">
    <source>
        <dbReference type="ARBA" id="ARBA00022676"/>
    </source>
</evidence>
<gene>
    <name evidence="10" type="ORF">B1B_07092</name>
</gene>
<evidence type="ECO:0000256" key="8">
    <source>
        <dbReference type="SAM" id="Phobius"/>
    </source>
</evidence>
<dbReference type="CDD" id="cd04187">
    <property type="entry name" value="DPM1_like_bac"/>
    <property type="match status" value="1"/>
</dbReference>
<evidence type="ECO:0000256" key="7">
    <source>
        <dbReference type="ARBA" id="ARBA00023136"/>
    </source>
</evidence>
<keyword evidence="3" id="KW-0328">Glycosyltransferase</keyword>
<keyword evidence="5 8" id="KW-0812">Transmembrane</keyword>
<organism evidence="10">
    <name type="scientific">mine drainage metagenome</name>
    <dbReference type="NCBI Taxonomy" id="410659"/>
    <lineage>
        <taxon>unclassified sequences</taxon>
        <taxon>metagenomes</taxon>
        <taxon>ecological metagenomes</taxon>
    </lineage>
</organism>
<evidence type="ECO:0000259" key="9">
    <source>
        <dbReference type="Pfam" id="PF00535"/>
    </source>
</evidence>
<evidence type="ECO:0000256" key="6">
    <source>
        <dbReference type="ARBA" id="ARBA00022989"/>
    </source>
</evidence>
<keyword evidence="2" id="KW-1003">Cell membrane</keyword>
<evidence type="ECO:0000256" key="4">
    <source>
        <dbReference type="ARBA" id="ARBA00022679"/>
    </source>
</evidence>
<dbReference type="GO" id="GO:0016757">
    <property type="term" value="F:glycosyltransferase activity"/>
    <property type="evidence" value="ECO:0007669"/>
    <property type="project" value="UniProtKB-KW"/>
</dbReference>
<reference evidence="10" key="1">
    <citation type="submission" date="2013-08" db="EMBL/GenBank/DDBJ databases">
        <authorList>
            <person name="Mendez C."/>
            <person name="Richter M."/>
            <person name="Ferrer M."/>
            <person name="Sanchez J."/>
        </authorList>
    </citation>
    <scope>NUCLEOTIDE SEQUENCE</scope>
</reference>
<evidence type="ECO:0000256" key="5">
    <source>
        <dbReference type="ARBA" id="ARBA00022692"/>
    </source>
</evidence>
<feature type="transmembrane region" description="Helical" evidence="8">
    <location>
        <begin position="245"/>
        <end position="266"/>
    </location>
</feature>
<dbReference type="InterPro" id="IPR050256">
    <property type="entry name" value="Glycosyltransferase_2"/>
</dbReference>
<evidence type="ECO:0000313" key="10">
    <source>
        <dbReference type="EMBL" id="EQD62836.1"/>
    </source>
</evidence>
<dbReference type="GO" id="GO:0005886">
    <property type="term" value="C:plasma membrane"/>
    <property type="evidence" value="ECO:0007669"/>
    <property type="project" value="UniProtKB-SubCell"/>
</dbReference>
<dbReference type="InterPro" id="IPR001173">
    <property type="entry name" value="Glyco_trans_2-like"/>
</dbReference>
<dbReference type="PANTHER" id="PTHR48090">
    <property type="entry name" value="UNDECAPRENYL-PHOSPHATE 4-DEOXY-4-FORMAMIDO-L-ARABINOSE TRANSFERASE-RELATED"/>
    <property type="match status" value="1"/>
</dbReference>
<feature type="transmembrane region" description="Helical" evidence="8">
    <location>
        <begin position="278"/>
        <end position="303"/>
    </location>
</feature>
<dbReference type="EMBL" id="AUZY01004508">
    <property type="protein sequence ID" value="EQD62836.1"/>
    <property type="molecule type" value="Genomic_DNA"/>
</dbReference>
<keyword evidence="4 10" id="KW-0808">Transferase</keyword>
<dbReference type="Pfam" id="PF00535">
    <property type="entry name" value="Glycos_transf_2"/>
    <property type="match status" value="1"/>
</dbReference>
<dbReference type="SUPFAM" id="SSF53448">
    <property type="entry name" value="Nucleotide-diphospho-sugar transferases"/>
    <property type="match status" value="1"/>
</dbReference>
<keyword evidence="7 8" id="KW-0472">Membrane</keyword>
<evidence type="ECO:0000256" key="2">
    <source>
        <dbReference type="ARBA" id="ARBA00022475"/>
    </source>
</evidence>
<protein>
    <submittedName>
        <fullName evidence="10">Glycosyl transferase, group 2 family protein</fullName>
    </submittedName>
</protein>